<feature type="non-terminal residue" evidence="1">
    <location>
        <position position="1"/>
    </location>
</feature>
<reference evidence="2" key="1">
    <citation type="submission" date="2022-10" db="EMBL/GenBank/DDBJ databases">
        <title>Genome assembly of Pristionchus species.</title>
        <authorList>
            <person name="Yoshida K."/>
            <person name="Sommer R.J."/>
        </authorList>
    </citation>
    <scope>NUCLEOTIDE SEQUENCE [LARGE SCALE GENOMIC DNA]</scope>
    <source>
        <strain evidence="2">RS5460</strain>
    </source>
</reference>
<protein>
    <submittedName>
        <fullName evidence="1">Uncharacterized protein</fullName>
    </submittedName>
</protein>
<accession>A0AAN5CCR6</accession>
<dbReference type="Proteomes" id="UP001328107">
    <property type="component" value="Unassembled WGS sequence"/>
</dbReference>
<proteinExistence type="predicted"/>
<evidence type="ECO:0000313" key="1">
    <source>
        <dbReference type="EMBL" id="GMR38627.1"/>
    </source>
</evidence>
<sequence length="69" mass="7622">SEVFFSHGQASTAHDWFGPKKKEFVPGASAGIPKMEEEPETPPNDRALVFVAPQMHPYSILLNPFLLAL</sequence>
<name>A0AAN5CCR6_9BILA</name>
<dbReference type="EMBL" id="BTRK01000002">
    <property type="protein sequence ID" value="GMR38627.1"/>
    <property type="molecule type" value="Genomic_DNA"/>
</dbReference>
<organism evidence="1 2">
    <name type="scientific">Pristionchus mayeri</name>
    <dbReference type="NCBI Taxonomy" id="1317129"/>
    <lineage>
        <taxon>Eukaryota</taxon>
        <taxon>Metazoa</taxon>
        <taxon>Ecdysozoa</taxon>
        <taxon>Nematoda</taxon>
        <taxon>Chromadorea</taxon>
        <taxon>Rhabditida</taxon>
        <taxon>Rhabditina</taxon>
        <taxon>Diplogasteromorpha</taxon>
        <taxon>Diplogasteroidea</taxon>
        <taxon>Neodiplogasteridae</taxon>
        <taxon>Pristionchus</taxon>
    </lineage>
</organism>
<keyword evidence="2" id="KW-1185">Reference proteome</keyword>
<evidence type="ECO:0000313" key="2">
    <source>
        <dbReference type="Proteomes" id="UP001328107"/>
    </source>
</evidence>
<comment type="caution">
    <text evidence="1">The sequence shown here is derived from an EMBL/GenBank/DDBJ whole genome shotgun (WGS) entry which is preliminary data.</text>
</comment>
<dbReference type="AlphaFoldDB" id="A0AAN5CCR6"/>
<gene>
    <name evidence="1" type="ORF">PMAYCL1PPCAC_08822</name>
</gene>